<accession>A0ABR3JC88</accession>
<dbReference type="Proteomes" id="UP001556367">
    <property type="component" value="Unassembled WGS sequence"/>
</dbReference>
<feature type="region of interest" description="Disordered" evidence="1">
    <location>
        <begin position="141"/>
        <end position="292"/>
    </location>
</feature>
<keyword evidence="3" id="KW-1185">Reference proteome</keyword>
<feature type="compositionally biased region" description="Polar residues" evidence="1">
    <location>
        <begin position="273"/>
        <end position="291"/>
    </location>
</feature>
<sequence>MATFALQSIIDRIQRKSKYLPPQALEAITHPVILPFVKRGMFQSTDTGADVATYSRAYPHLRNPKEWDFDYKKTCRACRIDNRTCYFSRDPKVKHCSACTHDKVHCQREFSGAEDQESEREDDADGDDARQVAAALFRAESTTPAAGDGRPPSATPAPRVIVRYGRRRGISEESPEPERMMSSRRRGKRRRIVEDDDDDDQPEAGPSGLSHAQKRARVDANDDEQPTFASTTGAAPPTATAAGTQTEPQSSPSSTQTRTSCQTQTSFAPAGRSCSSSGTQATQGTAAQSSVVRPMPVNNASIPQRMIFSLLSNNPNEVYVMSGMEITCLQREQLFNRLGGGDEKFQS</sequence>
<evidence type="ECO:0000313" key="2">
    <source>
        <dbReference type="EMBL" id="KAL0953100.1"/>
    </source>
</evidence>
<gene>
    <name evidence="2" type="ORF">HGRIS_004371</name>
</gene>
<reference evidence="3" key="1">
    <citation type="submission" date="2024-06" db="EMBL/GenBank/DDBJ databases">
        <title>Multi-omics analyses provide insights into the biosynthesis of the anticancer antibiotic pleurotin in Hohenbuehelia grisea.</title>
        <authorList>
            <person name="Weaver J.A."/>
            <person name="Alberti F."/>
        </authorList>
    </citation>
    <scope>NUCLEOTIDE SEQUENCE [LARGE SCALE GENOMIC DNA]</scope>
    <source>
        <strain evidence="3">T-177</strain>
    </source>
</reference>
<evidence type="ECO:0000256" key="1">
    <source>
        <dbReference type="SAM" id="MobiDB-lite"/>
    </source>
</evidence>
<evidence type="ECO:0000313" key="3">
    <source>
        <dbReference type="Proteomes" id="UP001556367"/>
    </source>
</evidence>
<organism evidence="2 3">
    <name type="scientific">Hohenbuehelia grisea</name>
    <dbReference type="NCBI Taxonomy" id="104357"/>
    <lineage>
        <taxon>Eukaryota</taxon>
        <taxon>Fungi</taxon>
        <taxon>Dikarya</taxon>
        <taxon>Basidiomycota</taxon>
        <taxon>Agaricomycotina</taxon>
        <taxon>Agaricomycetes</taxon>
        <taxon>Agaricomycetidae</taxon>
        <taxon>Agaricales</taxon>
        <taxon>Pleurotineae</taxon>
        <taxon>Pleurotaceae</taxon>
        <taxon>Hohenbuehelia</taxon>
    </lineage>
</organism>
<dbReference type="EMBL" id="JASNQZ010000008">
    <property type="protein sequence ID" value="KAL0953100.1"/>
    <property type="molecule type" value="Genomic_DNA"/>
</dbReference>
<comment type="caution">
    <text evidence="2">The sequence shown here is derived from an EMBL/GenBank/DDBJ whole genome shotgun (WGS) entry which is preliminary data.</text>
</comment>
<feature type="compositionally biased region" description="Basic residues" evidence="1">
    <location>
        <begin position="182"/>
        <end position="191"/>
    </location>
</feature>
<evidence type="ECO:0008006" key="4">
    <source>
        <dbReference type="Google" id="ProtNLM"/>
    </source>
</evidence>
<feature type="compositionally biased region" description="Low complexity" evidence="1">
    <location>
        <begin position="226"/>
        <end position="266"/>
    </location>
</feature>
<protein>
    <recommendedName>
        <fullName evidence="4">Zn(2)-C6 fungal-type domain-containing protein</fullName>
    </recommendedName>
</protein>
<name>A0ABR3JC88_9AGAR</name>
<proteinExistence type="predicted"/>